<dbReference type="Proteomes" id="UP000824259">
    <property type="component" value="Unassembled WGS sequence"/>
</dbReference>
<keyword evidence="13 16" id="KW-0324">Glycolysis</keyword>
<comment type="similarity">
    <text evidence="4 16">Belongs to the pyruvate kinase family.</text>
</comment>
<evidence type="ECO:0000313" key="19">
    <source>
        <dbReference type="EMBL" id="HJA99338.1"/>
    </source>
</evidence>
<dbReference type="FunFam" id="3.20.20.60:FF:000025">
    <property type="entry name" value="Pyruvate kinase"/>
    <property type="match status" value="1"/>
</dbReference>
<evidence type="ECO:0000256" key="16">
    <source>
        <dbReference type="RuleBase" id="RU000504"/>
    </source>
</evidence>
<dbReference type="Gene3D" id="2.40.33.10">
    <property type="entry name" value="PK beta-barrel domain-like"/>
    <property type="match status" value="1"/>
</dbReference>
<keyword evidence="14 19" id="KW-0670">Pyruvate</keyword>
<evidence type="ECO:0000259" key="18">
    <source>
        <dbReference type="Pfam" id="PF02887"/>
    </source>
</evidence>
<evidence type="ECO:0000256" key="2">
    <source>
        <dbReference type="ARBA" id="ARBA00001958"/>
    </source>
</evidence>
<evidence type="ECO:0000256" key="13">
    <source>
        <dbReference type="ARBA" id="ARBA00023152"/>
    </source>
</evidence>
<evidence type="ECO:0000256" key="15">
    <source>
        <dbReference type="NCBIfam" id="TIGR01064"/>
    </source>
</evidence>
<dbReference type="NCBIfam" id="TIGR01064">
    <property type="entry name" value="pyruv_kin"/>
    <property type="match status" value="1"/>
</dbReference>
<evidence type="ECO:0000256" key="7">
    <source>
        <dbReference type="ARBA" id="ARBA00022679"/>
    </source>
</evidence>
<keyword evidence="10 16" id="KW-0418">Kinase</keyword>
<dbReference type="PRINTS" id="PR01050">
    <property type="entry name" value="PYRUVTKNASE"/>
</dbReference>
<evidence type="ECO:0000256" key="9">
    <source>
        <dbReference type="ARBA" id="ARBA00022741"/>
    </source>
</evidence>
<evidence type="ECO:0000256" key="5">
    <source>
        <dbReference type="ARBA" id="ARBA00012142"/>
    </source>
</evidence>
<comment type="cofactor">
    <cofactor evidence="2">
        <name>K(+)</name>
        <dbReference type="ChEBI" id="CHEBI:29103"/>
    </cofactor>
</comment>
<evidence type="ECO:0000256" key="1">
    <source>
        <dbReference type="ARBA" id="ARBA00001946"/>
    </source>
</evidence>
<dbReference type="GO" id="GO:0004743">
    <property type="term" value="F:pyruvate kinase activity"/>
    <property type="evidence" value="ECO:0007669"/>
    <property type="project" value="UniProtKB-UniRule"/>
</dbReference>
<evidence type="ECO:0000256" key="6">
    <source>
        <dbReference type="ARBA" id="ARBA00018587"/>
    </source>
</evidence>
<name>A0A9D2L516_9BACT</name>
<evidence type="ECO:0000256" key="14">
    <source>
        <dbReference type="ARBA" id="ARBA00023317"/>
    </source>
</evidence>
<evidence type="ECO:0000256" key="3">
    <source>
        <dbReference type="ARBA" id="ARBA00004997"/>
    </source>
</evidence>
<keyword evidence="11" id="KW-0067">ATP-binding</keyword>
<evidence type="ECO:0000313" key="20">
    <source>
        <dbReference type="Proteomes" id="UP000824259"/>
    </source>
</evidence>
<dbReference type="InterPro" id="IPR015813">
    <property type="entry name" value="Pyrv/PenolPyrv_kinase-like_dom"/>
</dbReference>
<dbReference type="Gene3D" id="3.20.20.60">
    <property type="entry name" value="Phosphoenolpyruvate-binding domains"/>
    <property type="match status" value="1"/>
</dbReference>
<accession>A0A9D2L516</accession>
<dbReference type="InterPro" id="IPR018209">
    <property type="entry name" value="Pyrv_Knase_AS"/>
</dbReference>
<dbReference type="InterPro" id="IPR011037">
    <property type="entry name" value="Pyrv_Knase-like_insert_dom_sf"/>
</dbReference>
<dbReference type="InterPro" id="IPR040442">
    <property type="entry name" value="Pyrv_kinase-like_dom_sf"/>
</dbReference>
<dbReference type="PANTHER" id="PTHR11817">
    <property type="entry name" value="PYRUVATE KINASE"/>
    <property type="match status" value="1"/>
</dbReference>
<evidence type="ECO:0000256" key="8">
    <source>
        <dbReference type="ARBA" id="ARBA00022723"/>
    </source>
</evidence>
<organism evidence="19 20">
    <name type="scientific">Candidatus Alistipes avicola</name>
    <dbReference type="NCBI Taxonomy" id="2838432"/>
    <lineage>
        <taxon>Bacteria</taxon>
        <taxon>Pseudomonadati</taxon>
        <taxon>Bacteroidota</taxon>
        <taxon>Bacteroidia</taxon>
        <taxon>Bacteroidales</taxon>
        <taxon>Rikenellaceae</taxon>
        <taxon>Alistipes</taxon>
    </lineage>
</organism>
<dbReference type="EMBL" id="DWYR01000021">
    <property type="protein sequence ID" value="HJA99338.1"/>
    <property type="molecule type" value="Genomic_DNA"/>
</dbReference>
<keyword evidence="7 16" id="KW-0808">Transferase</keyword>
<evidence type="ECO:0000259" key="17">
    <source>
        <dbReference type="Pfam" id="PF00224"/>
    </source>
</evidence>
<dbReference type="AlphaFoldDB" id="A0A9D2L516"/>
<dbReference type="Pfam" id="PF00224">
    <property type="entry name" value="PK"/>
    <property type="match status" value="1"/>
</dbReference>
<evidence type="ECO:0000256" key="11">
    <source>
        <dbReference type="ARBA" id="ARBA00022840"/>
    </source>
</evidence>
<dbReference type="InterPro" id="IPR036918">
    <property type="entry name" value="Pyrv_Knase_C_sf"/>
</dbReference>
<reference evidence="19" key="1">
    <citation type="journal article" date="2021" name="PeerJ">
        <title>Extensive microbial diversity within the chicken gut microbiome revealed by metagenomics and culture.</title>
        <authorList>
            <person name="Gilroy R."/>
            <person name="Ravi A."/>
            <person name="Getino M."/>
            <person name="Pursley I."/>
            <person name="Horton D.L."/>
            <person name="Alikhan N.F."/>
            <person name="Baker D."/>
            <person name="Gharbi K."/>
            <person name="Hall N."/>
            <person name="Watson M."/>
            <person name="Adriaenssens E.M."/>
            <person name="Foster-Nyarko E."/>
            <person name="Jarju S."/>
            <person name="Secka A."/>
            <person name="Antonio M."/>
            <person name="Oren A."/>
            <person name="Chaudhuri R.R."/>
            <person name="La Ragione R."/>
            <person name="Hildebrand F."/>
            <person name="Pallen M.J."/>
        </authorList>
    </citation>
    <scope>NUCLEOTIDE SEQUENCE</scope>
    <source>
        <strain evidence="19">CHK169-11906</strain>
    </source>
</reference>
<comment type="cofactor">
    <cofactor evidence="1">
        <name>Mg(2+)</name>
        <dbReference type="ChEBI" id="CHEBI:18420"/>
    </cofactor>
</comment>
<feature type="domain" description="Pyruvate kinase barrel" evidence="17">
    <location>
        <begin position="5"/>
        <end position="326"/>
    </location>
</feature>
<gene>
    <name evidence="19" type="primary">pyk</name>
    <name evidence="19" type="ORF">H9779_07070</name>
</gene>
<dbReference type="InterPro" id="IPR015793">
    <property type="entry name" value="Pyrv_Knase_brl"/>
</dbReference>
<dbReference type="InterPro" id="IPR015806">
    <property type="entry name" value="Pyrv_Knase_insert_dom_sf"/>
</dbReference>
<keyword evidence="9" id="KW-0547">Nucleotide-binding</keyword>
<proteinExistence type="inferred from homology"/>
<comment type="catalytic activity">
    <reaction evidence="16">
        <text>pyruvate + ATP = phosphoenolpyruvate + ADP + H(+)</text>
        <dbReference type="Rhea" id="RHEA:18157"/>
        <dbReference type="ChEBI" id="CHEBI:15361"/>
        <dbReference type="ChEBI" id="CHEBI:15378"/>
        <dbReference type="ChEBI" id="CHEBI:30616"/>
        <dbReference type="ChEBI" id="CHEBI:58702"/>
        <dbReference type="ChEBI" id="CHEBI:456216"/>
        <dbReference type="EC" id="2.7.1.40"/>
    </reaction>
</comment>
<keyword evidence="8" id="KW-0479">Metal-binding</keyword>
<evidence type="ECO:0000256" key="12">
    <source>
        <dbReference type="ARBA" id="ARBA00022842"/>
    </source>
</evidence>
<dbReference type="EC" id="2.7.1.40" evidence="5 15"/>
<dbReference type="GO" id="GO:0016301">
    <property type="term" value="F:kinase activity"/>
    <property type="evidence" value="ECO:0007669"/>
    <property type="project" value="UniProtKB-KW"/>
</dbReference>
<dbReference type="NCBIfam" id="NF004491">
    <property type="entry name" value="PRK05826.1"/>
    <property type="match status" value="1"/>
</dbReference>
<evidence type="ECO:0000256" key="10">
    <source>
        <dbReference type="ARBA" id="ARBA00022777"/>
    </source>
</evidence>
<reference evidence="19" key="2">
    <citation type="submission" date="2021-04" db="EMBL/GenBank/DDBJ databases">
        <authorList>
            <person name="Gilroy R."/>
        </authorList>
    </citation>
    <scope>NUCLEOTIDE SEQUENCE</scope>
    <source>
        <strain evidence="19">CHK169-11906</strain>
    </source>
</reference>
<dbReference type="GO" id="GO:0000287">
    <property type="term" value="F:magnesium ion binding"/>
    <property type="evidence" value="ECO:0007669"/>
    <property type="project" value="UniProtKB-UniRule"/>
</dbReference>
<protein>
    <recommendedName>
        <fullName evidence="6 15">Pyruvate kinase</fullName>
        <ecNumber evidence="5 15">2.7.1.40</ecNumber>
    </recommendedName>
</protein>
<dbReference type="GO" id="GO:0005524">
    <property type="term" value="F:ATP binding"/>
    <property type="evidence" value="ECO:0007669"/>
    <property type="project" value="UniProtKB-KW"/>
</dbReference>
<keyword evidence="12 16" id="KW-0460">Magnesium</keyword>
<dbReference type="Pfam" id="PF02887">
    <property type="entry name" value="PK_C"/>
    <property type="match status" value="1"/>
</dbReference>
<comment type="pathway">
    <text evidence="3 16">Carbohydrate degradation; glycolysis; pyruvate from D-glyceraldehyde 3-phosphate: step 5/5.</text>
</comment>
<dbReference type="SUPFAM" id="SSF51621">
    <property type="entry name" value="Phosphoenolpyruvate/pyruvate domain"/>
    <property type="match status" value="1"/>
</dbReference>
<dbReference type="PROSITE" id="PS00110">
    <property type="entry name" value="PYRUVATE_KINASE"/>
    <property type="match status" value="1"/>
</dbReference>
<dbReference type="InterPro" id="IPR001697">
    <property type="entry name" value="Pyr_Knase"/>
</dbReference>
<dbReference type="GO" id="GO:0030955">
    <property type="term" value="F:potassium ion binding"/>
    <property type="evidence" value="ECO:0007669"/>
    <property type="project" value="UniProtKB-UniRule"/>
</dbReference>
<dbReference type="SUPFAM" id="SSF50800">
    <property type="entry name" value="PK beta-barrel domain-like"/>
    <property type="match status" value="1"/>
</dbReference>
<dbReference type="InterPro" id="IPR015795">
    <property type="entry name" value="Pyrv_Knase_C"/>
</dbReference>
<comment type="caution">
    <text evidence="19">The sequence shown here is derived from an EMBL/GenBank/DDBJ whole genome shotgun (WGS) entry which is preliminary data.</text>
</comment>
<sequence length="493" mass="55425">MWGEKKTKIIATLSDFRANEDFIRQLFEAGMDVVRINSAHLTEEGASRVVEAVRKVNPSIPVILDTKGPEIRVTAVDEQYDGGIEFHAGDRVRVRGTADGIPSTRELIYLNVATIVRDIEVGARLLIADGELELRVVDKDSDELLCEFVRGSVLRSRKSVNVPGMQIELPSLTEKDRRFIEWAVHNDVDFIAHSFVRDARDVEAVQEILDRFDSPIKIISKIENQQGIDNLDEIIEASYGIMVARGDMGVELPAEMIPNMQRRIVERCIAAKRPVIIATQMLYSMVHSPRPTRAEVSDVASAIFERVDAVMLSDETAMGDYPVQAVTTMARIAREIERDEDHFPPMVDLNMVSVNHEVTAQLARSAVRASINLPIRYVILDTLSGRTGRYLAAFRGRRLVVAVCYTRHAQRILALSYGVVPILREPSSDENYQSRYHFVIDALDFIERKHSLLPTDMVAVIGGSFGSHYGASYIEISDVERLRERENECCCGR</sequence>
<feature type="domain" description="Pyruvate kinase C-terminal" evidence="18">
    <location>
        <begin position="362"/>
        <end position="467"/>
    </location>
</feature>
<dbReference type="SUPFAM" id="SSF52935">
    <property type="entry name" value="PK C-terminal domain-like"/>
    <property type="match status" value="1"/>
</dbReference>
<evidence type="ECO:0000256" key="4">
    <source>
        <dbReference type="ARBA" id="ARBA00008663"/>
    </source>
</evidence>
<dbReference type="Gene3D" id="3.40.1380.20">
    <property type="entry name" value="Pyruvate kinase, C-terminal domain"/>
    <property type="match status" value="1"/>
</dbReference>